<reference evidence="1" key="1">
    <citation type="submission" date="2024-12" db="EMBL/GenBank/DDBJ databases">
        <authorList>
            <person name="Wu N."/>
        </authorList>
    </citation>
    <scope>NUCLEOTIDE SEQUENCE</scope>
    <source>
        <strain evidence="1">P15</strain>
    </source>
</reference>
<accession>A0ACC7NZ75</accession>
<name>A0ACC7NZ75_9BACL</name>
<organism evidence="1 2">
    <name type="scientific">Paenibacillus mesotrionivorans</name>
    <dbReference type="NCBI Taxonomy" id="3160968"/>
    <lineage>
        <taxon>Bacteria</taxon>
        <taxon>Bacillati</taxon>
        <taxon>Bacillota</taxon>
        <taxon>Bacilli</taxon>
        <taxon>Bacillales</taxon>
        <taxon>Paenibacillaceae</taxon>
        <taxon>Paenibacillus</taxon>
    </lineage>
</organism>
<dbReference type="Proteomes" id="UP001631969">
    <property type="component" value="Unassembled WGS sequence"/>
</dbReference>
<evidence type="ECO:0000313" key="2">
    <source>
        <dbReference type="Proteomes" id="UP001631969"/>
    </source>
</evidence>
<gene>
    <name evidence="1" type="ORF">ACI1P1_16030</name>
</gene>
<comment type="caution">
    <text evidence="1">The sequence shown here is derived from an EMBL/GenBank/DDBJ whole genome shotgun (WGS) entry which is preliminary data.</text>
</comment>
<proteinExistence type="predicted"/>
<sequence length="113" mass="12781">MDKGLIAGSTTLLVLKLLEHKDMYGYQMIEELAKKSDQTFHLKAGTLYPILHGLEQNGMVTSYDEQADGGRLRKYYRLTSKGKGQLADKKQEWLKYAQAVQNILNEGATYATH</sequence>
<dbReference type="EMBL" id="JBJURJ010000010">
    <property type="protein sequence ID" value="MFM9329805.1"/>
    <property type="molecule type" value="Genomic_DNA"/>
</dbReference>
<keyword evidence="2" id="KW-1185">Reference proteome</keyword>
<evidence type="ECO:0000313" key="1">
    <source>
        <dbReference type="EMBL" id="MFM9329805.1"/>
    </source>
</evidence>
<protein>
    <submittedName>
        <fullName evidence="1">PadR family transcriptional regulator</fullName>
    </submittedName>
</protein>